<reference evidence="2" key="2">
    <citation type="submission" date="2021-04" db="EMBL/GenBank/DDBJ databases">
        <authorList>
            <person name="Podell S."/>
        </authorList>
    </citation>
    <scope>NUCLEOTIDE SEQUENCE</scope>
    <source>
        <strain evidence="2">Hildebrandi</strain>
    </source>
</reference>
<feature type="domain" description="RNA ligase" evidence="1">
    <location>
        <begin position="120"/>
        <end position="312"/>
    </location>
</feature>
<keyword evidence="3" id="KW-1185">Reference proteome</keyword>
<accession>A0A9K3PIK4</accession>
<dbReference type="Proteomes" id="UP000693970">
    <property type="component" value="Unassembled WGS sequence"/>
</dbReference>
<dbReference type="AlphaFoldDB" id="A0A9K3PIK4"/>
<sequence>MLQRLCSKRKVKNMAVPEKNPTQWTNFESLSVWYANRCQDNLNDLNVIVTFIQKWWRFQRKLKRPIKGVTLIGRIGRFSMGSAKPPAKAFNNDDDVRSIRGIARRLQCNVDPKLQQLFRAHEKLDGTNLGVRCDGAVFGRRIRIYGETYQGVDLEGVVPCDEQVRGIKYDMLDLFTDGFYETSQLMIYGELMCNPNKFDYSQRCMGYKYYCFGAMVTIQMPTEKLCRQMDTVLRRKGLNFHYVVRNNDHAVYRIMLNPAFQRMLDGQGISTSPLLGKGTLRQVCLDLKAMMMTDGFEGVVLTAPIEGTYFKWKTSIEDKSGGFSALSELSQSYSSFVLELAGIDMEFVQCLIEVATPKERSDHTCNQIITSRHFGSSTNFTAEDLDAAYKSALTKFDSLEAYFEREEQWSIIQYLQEEVHMDLSAMTQSDQKIINKAVKSRVMAEYKVWHKFQKSGE</sequence>
<name>A0A9K3PIK4_9STRA</name>
<evidence type="ECO:0000313" key="3">
    <source>
        <dbReference type="Proteomes" id="UP000693970"/>
    </source>
</evidence>
<dbReference type="EMBL" id="JAGRRH010000019">
    <property type="protein sequence ID" value="KAG7349017.1"/>
    <property type="molecule type" value="Genomic_DNA"/>
</dbReference>
<protein>
    <recommendedName>
        <fullName evidence="1">RNA ligase domain-containing protein</fullName>
    </recommendedName>
</protein>
<dbReference type="Pfam" id="PF09414">
    <property type="entry name" value="RNA_ligase"/>
    <property type="match status" value="1"/>
</dbReference>
<gene>
    <name evidence="2" type="ORF">IV203_011614</name>
</gene>
<reference evidence="2" key="1">
    <citation type="journal article" date="2021" name="Sci. Rep.">
        <title>Diploid genomic architecture of Nitzschia inconspicua, an elite biomass production diatom.</title>
        <authorList>
            <person name="Oliver A."/>
            <person name="Podell S."/>
            <person name="Pinowska A."/>
            <person name="Traller J.C."/>
            <person name="Smith S.R."/>
            <person name="McClure R."/>
            <person name="Beliaev A."/>
            <person name="Bohutskyi P."/>
            <person name="Hill E.A."/>
            <person name="Rabines A."/>
            <person name="Zheng H."/>
            <person name="Allen L.Z."/>
            <person name="Kuo A."/>
            <person name="Grigoriev I.V."/>
            <person name="Allen A.E."/>
            <person name="Hazlebeck D."/>
            <person name="Allen E.E."/>
        </authorList>
    </citation>
    <scope>NUCLEOTIDE SEQUENCE</scope>
    <source>
        <strain evidence="2">Hildebrandi</strain>
    </source>
</reference>
<dbReference type="OrthoDB" id="2118500at2759"/>
<dbReference type="InterPro" id="IPR021122">
    <property type="entry name" value="RNA_ligase_dom_REL/Rnl2"/>
</dbReference>
<organism evidence="2 3">
    <name type="scientific">Nitzschia inconspicua</name>
    <dbReference type="NCBI Taxonomy" id="303405"/>
    <lineage>
        <taxon>Eukaryota</taxon>
        <taxon>Sar</taxon>
        <taxon>Stramenopiles</taxon>
        <taxon>Ochrophyta</taxon>
        <taxon>Bacillariophyta</taxon>
        <taxon>Bacillariophyceae</taxon>
        <taxon>Bacillariophycidae</taxon>
        <taxon>Bacillariales</taxon>
        <taxon>Bacillariaceae</taxon>
        <taxon>Nitzschia</taxon>
    </lineage>
</organism>
<proteinExistence type="predicted"/>
<evidence type="ECO:0000313" key="2">
    <source>
        <dbReference type="EMBL" id="KAG7349017.1"/>
    </source>
</evidence>
<comment type="caution">
    <text evidence="2">The sequence shown here is derived from an EMBL/GenBank/DDBJ whole genome shotgun (WGS) entry which is preliminary data.</text>
</comment>
<evidence type="ECO:0000259" key="1">
    <source>
        <dbReference type="Pfam" id="PF09414"/>
    </source>
</evidence>